<dbReference type="EMBL" id="JAQQKX010000005">
    <property type="protein sequence ID" value="MDC7683128.1"/>
    <property type="molecule type" value="Genomic_DNA"/>
</dbReference>
<keyword evidence="6" id="KW-0342">GTP-binding</keyword>
<feature type="domain" description="MobA-like NTP transferase" evidence="8">
    <location>
        <begin position="3"/>
        <end position="165"/>
    </location>
</feature>
<evidence type="ECO:0000256" key="7">
    <source>
        <dbReference type="ARBA" id="ARBA00023150"/>
    </source>
</evidence>
<dbReference type="InterPro" id="IPR029044">
    <property type="entry name" value="Nucleotide-diphossugar_trans"/>
</dbReference>
<evidence type="ECO:0000256" key="4">
    <source>
        <dbReference type="ARBA" id="ARBA00022741"/>
    </source>
</evidence>
<dbReference type="GO" id="GO:0016740">
    <property type="term" value="F:transferase activity"/>
    <property type="evidence" value="ECO:0007669"/>
    <property type="project" value="UniProtKB-KW"/>
</dbReference>
<dbReference type="PANTHER" id="PTHR19136">
    <property type="entry name" value="MOLYBDENUM COFACTOR GUANYLYLTRANSFERASE"/>
    <property type="match status" value="1"/>
</dbReference>
<dbReference type="InterPro" id="IPR013482">
    <property type="entry name" value="Molybde_CF_guanTrfase"/>
</dbReference>
<keyword evidence="3" id="KW-0479">Metal-binding</keyword>
<comment type="caution">
    <text evidence="9">The sequence shown here is derived from an EMBL/GenBank/DDBJ whole genome shotgun (WGS) entry which is preliminary data.</text>
</comment>
<keyword evidence="1" id="KW-0963">Cytoplasm</keyword>
<proteinExistence type="predicted"/>
<gene>
    <name evidence="9" type="ORF">PQU92_07555</name>
</gene>
<dbReference type="Pfam" id="PF12804">
    <property type="entry name" value="NTP_transf_3"/>
    <property type="match status" value="1"/>
</dbReference>
<evidence type="ECO:0000313" key="9">
    <source>
        <dbReference type="EMBL" id="MDC7683128.1"/>
    </source>
</evidence>
<evidence type="ECO:0000256" key="3">
    <source>
        <dbReference type="ARBA" id="ARBA00022723"/>
    </source>
</evidence>
<evidence type="ECO:0000256" key="2">
    <source>
        <dbReference type="ARBA" id="ARBA00022679"/>
    </source>
</evidence>
<sequence>MIGLVLAGGAGVRMGGNKPFQPHGGSTLIDRVIERLSPQVDGVWINAGAAGHPLSDALSELGLPLVYDDADWAALGPLSGVLSGLLAAQAANAEALITAPCDMPNLPPDMVAQLVAARRKTGAEIVHFRGERDYPLCALWSVEVVPALRIALQTAKSQGGLSVFRFLQTQKTMTISVTDELAFLNVNYLDKS</sequence>
<evidence type="ECO:0000259" key="8">
    <source>
        <dbReference type="Pfam" id="PF12804"/>
    </source>
</evidence>
<keyword evidence="10" id="KW-1185">Reference proteome</keyword>
<reference evidence="9 10" key="1">
    <citation type="submission" date="2023-01" db="EMBL/GenBank/DDBJ databases">
        <title>Novel species of the genus Asticcacaulis isolated from rivers.</title>
        <authorList>
            <person name="Lu H."/>
        </authorList>
    </citation>
    <scope>NUCLEOTIDE SEQUENCE [LARGE SCALE GENOMIC DNA]</scope>
    <source>
        <strain evidence="9 10">BYS171W</strain>
    </source>
</reference>
<evidence type="ECO:0000256" key="6">
    <source>
        <dbReference type="ARBA" id="ARBA00023134"/>
    </source>
</evidence>
<evidence type="ECO:0000313" key="10">
    <source>
        <dbReference type="Proteomes" id="UP001214854"/>
    </source>
</evidence>
<dbReference type="PANTHER" id="PTHR19136:SF81">
    <property type="entry name" value="MOLYBDENUM COFACTOR GUANYLYLTRANSFERASE"/>
    <property type="match status" value="1"/>
</dbReference>
<evidence type="ECO:0000256" key="1">
    <source>
        <dbReference type="ARBA" id="ARBA00022490"/>
    </source>
</evidence>
<keyword evidence="5" id="KW-0460">Magnesium</keyword>
<evidence type="ECO:0000256" key="5">
    <source>
        <dbReference type="ARBA" id="ARBA00022842"/>
    </source>
</evidence>
<dbReference type="Gene3D" id="3.90.550.10">
    <property type="entry name" value="Spore Coat Polysaccharide Biosynthesis Protein SpsA, Chain A"/>
    <property type="match status" value="1"/>
</dbReference>
<name>A0ABT5HST4_9CAUL</name>
<accession>A0ABT5HST4</accession>
<keyword evidence="7" id="KW-0501">Molybdenum cofactor biosynthesis</keyword>
<keyword evidence="4" id="KW-0547">Nucleotide-binding</keyword>
<dbReference type="CDD" id="cd02503">
    <property type="entry name" value="MobA"/>
    <property type="match status" value="1"/>
</dbReference>
<dbReference type="InterPro" id="IPR025877">
    <property type="entry name" value="MobA-like_NTP_Trfase"/>
</dbReference>
<dbReference type="RefSeq" id="WP_272747609.1">
    <property type="nucleotide sequence ID" value="NZ_JAQQKX010000005.1"/>
</dbReference>
<dbReference type="SUPFAM" id="SSF53448">
    <property type="entry name" value="Nucleotide-diphospho-sugar transferases"/>
    <property type="match status" value="1"/>
</dbReference>
<protein>
    <submittedName>
        <fullName evidence="9">NTP transferase domain-containing protein</fullName>
    </submittedName>
</protein>
<keyword evidence="2 9" id="KW-0808">Transferase</keyword>
<dbReference type="Proteomes" id="UP001214854">
    <property type="component" value="Unassembled WGS sequence"/>
</dbReference>
<organism evidence="9 10">
    <name type="scientific">Asticcacaulis aquaticus</name>
    <dbReference type="NCBI Taxonomy" id="2984212"/>
    <lineage>
        <taxon>Bacteria</taxon>
        <taxon>Pseudomonadati</taxon>
        <taxon>Pseudomonadota</taxon>
        <taxon>Alphaproteobacteria</taxon>
        <taxon>Caulobacterales</taxon>
        <taxon>Caulobacteraceae</taxon>
        <taxon>Asticcacaulis</taxon>
    </lineage>
</organism>